<organism evidence="1 2">
    <name type="scientific">Streptomyces chartreusis</name>
    <dbReference type="NCBI Taxonomy" id="1969"/>
    <lineage>
        <taxon>Bacteria</taxon>
        <taxon>Bacillati</taxon>
        <taxon>Actinomycetota</taxon>
        <taxon>Actinomycetes</taxon>
        <taxon>Kitasatosporales</taxon>
        <taxon>Streptomycetaceae</taxon>
        <taxon>Streptomyces</taxon>
    </lineage>
</organism>
<dbReference type="AlphaFoldDB" id="A0A7H8TAR1"/>
<reference evidence="1 2" key="1">
    <citation type="submission" date="2020-06" db="EMBL/GenBank/DDBJ databases">
        <title>Genome mining for natural products.</title>
        <authorList>
            <person name="Zhang B."/>
            <person name="Shi J."/>
            <person name="Ge H."/>
        </authorList>
    </citation>
    <scope>NUCLEOTIDE SEQUENCE [LARGE SCALE GENOMIC DNA]</scope>
    <source>
        <strain evidence="1 2">NA02069</strain>
    </source>
</reference>
<keyword evidence="2" id="KW-1185">Reference proteome</keyword>
<gene>
    <name evidence="1" type="ORF">HUT05_26515</name>
</gene>
<dbReference type="EMBL" id="CP056041">
    <property type="protein sequence ID" value="QKZ20583.1"/>
    <property type="molecule type" value="Genomic_DNA"/>
</dbReference>
<protein>
    <recommendedName>
        <fullName evidence="3">Helix-turn-helix domain-containing protein</fullName>
    </recommendedName>
</protein>
<name>A0A7H8TAR1_STRCX</name>
<evidence type="ECO:0000313" key="1">
    <source>
        <dbReference type="EMBL" id="QKZ20583.1"/>
    </source>
</evidence>
<proteinExistence type="predicted"/>
<dbReference type="Proteomes" id="UP000509418">
    <property type="component" value="Chromosome"/>
</dbReference>
<accession>A0A7H8TAR1</accession>
<dbReference type="RefSeq" id="WP_176576547.1">
    <property type="nucleotide sequence ID" value="NZ_CBDRGH010000059.1"/>
</dbReference>
<evidence type="ECO:0000313" key="2">
    <source>
        <dbReference type="Proteomes" id="UP000509418"/>
    </source>
</evidence>
<evidence type="ECO:0008006" key="3">
    <source>
        <dbReference type="Google" id="ProtNLM"/>
    </source>
</evidence>
<sequence>MTDVPVPDAVLDAELPVGEDYVAPADRPAEWARMARELAASGYDEAQVAAALAVDEATIQRLLQGTEGPR</sequence>